<evidence type="ECO:0000256" key="4">
    <source>
        <dbReference type="ARBA" id="ARBA00022898"/>
    </source>
</evidence>
<dbReference type="CDD" id="cd00622">
    <property type="entry name" value="PLPDE_III_ODC"/>
    <property type="match status" value="1"/>
</dbReference>
<keyword evidence="3" id="KW-0210">Decarboxylase</keyword>
<dbReference type="EMBL" id="JAJVDC020000159">
    <property type="protein sequence ID" value="KAL1621015.1"/>
    <property type="molecule type" value="Genomic_DNA"/>
</dbReference>
<dbReference type="SUPFAM" id="SSF51419">
    <property type="entry name" value="PLP-binding barrel"/>
    <property type="match status" value="1"/>
</dbReference>
<feature type="domain" description="Orn/DAP/Arg decarboxylase 2 N-terminal" evidence="10">
    <location>
        <begin position="68"/>
        <end position="299"/>
    </location>
</feature>
<dbReference type="Pfam" id="PF02784">
    <property type="entry name" value="Orn_Arg_deC_N"/>
    <property type="match status" value="1"/>
</dbReference>
<protein>
    <recommendedName>
        <fullName evidence="7">ornithine decarboxylase</fullName>
        <ecNumber evidence="7">4.1.1.17</ecNumber>
    </recommendedName>
</protein>
<gene>
    <name evidence="11" type="primary">SPE1_3</name>
    <name evidence="11" type="ORF">SLS56_009431</name>
</gene>
<sequence>MAPIALTPPRSPDLNIRLNPLECLEMTPDNFKGTAEHLVKKIMHDRIQNIDCATCAPGEDDAFFVADLGEVYRLHAEWRRRLGRVTPFFAIKSNPDPHVLRLLAALGTGFDCASIGEIRTILAMGIDPSRIIFAHTCKVMSAIKFARDTGVQRMTFDNEDELHKIKRVYPGAQLLLRIVACDPSAVSQLSIKFGARMEATSKLLRLARDLGLNVVGVSFHVGSGGRDPSAFQRAIRDARTVFDQATGMGFQMHTLDIGGGFSAGPLFAQTASQVNQALDAYFPLDSGVRIIAEPGRFMVNSAFTAAAAVISRRSAEPLQEDSNNLKSTMLYINDGVYGNYFTSICEVPPKPRVFRRAGRTIVDDPDLLKSVERHEYSIWGNTCDSFDCVNPSCSLPGEVEVGDWLYYRDMGAYTRCSTTTFNGYTGSHDVIYVCSEPDAAALLDGDWN</sequence>
<evidence type="ECO:0000256" key="1">
    <source>
        <dbReference type="ARBA" id="ARBA00001933"/>
    </source>
</evidence>
<keyword evidence="12" id="KW-1185">Reference proteome</keyword>
<dbReference type="PRINTS" id="PR01182">
    <property type="entry name" value="ORNDCRBXLASE"/>
</dbReference>
<evidence type="ECO:0000256" key="6">
    <source>
        <dbReference type="ARBA" id="ARBA00034115"/>
    </source>
</evidence>
<dbReference type="InterPro" id="IPR000183">
    <property type="entry name" value="Orn/DAP/Arg_de-COase"/>
</dbReference>
<comment type="caution">
    <text evidence="11">The sequence shown here is derived from an EMBL/GenBank/DDBJ whole genome shotgun (WGS) entry which is preliminary data.</text>
</comment>
<evidence type="ECO:0000313" key="12">
    <source>
        <dbReference type="Proteomes" id="UP001521116"/>
    </source>
</evidence>
<comment type="cofactor">
    <cofactor evidence="1">
        <name>pyridoxal 5'-phosphate</name>
        <dbReference type="ChEBI" id="CHEBI:597326"/>
    </cofactor>
</comment>
<dbReference type="PANTHER" id="PTHR11482">
    <property type="entry name" value="ARGININE/DIAMINOPIMELATE/ORNITHINE DECARBOXYLASE"/>
    <property type="match status" value="1"/>
</dbReference>
<reference evidence="11 12" key="1">
    <citation type="submission" date="2024-02" db="EMBL/GenBank/DDBJ databases">
        <title>De novo assembly and annotation of 12 fungi associated with fruit tree decline syndrome in Ontario, Canada.</title>
        <authorList>
            <person name="Sulman M."/>
            <person name="Ellouze W."/>
            <person name="Ilyukhin E."/>
        </authorList>
    </citation>
    <scope>NUCLEOTIDE SEQUENCE [LARGE SCALE GENOMIC DNA]</scope>
    <source>
        <strain evidence="11 12">M1-105</strain>
    </source>
</reference>
<dbReference type="PANTHER" id="PTHR11482:SF6">
    <property type="entry name" value="ORNITHINE DECARBOXYLASE 1-RELATED"/>
    <property type="match status" value="1"/>
</dbReference>
<dbReference type="InterPro" id="IPR022657">
    <property type="entry name" value="De-COase2_CS"/>
</dbReference>
<evidence type="ECO:0000256" key="2">
    <source>
        <dbReference type="ARBA" id="ARBA00008872"/>
    </source>
</evidence>
<comment type="catalytic activity">
    <reaction evidence="9">
        <text>L-ornithine + H(+) = putrescine + CO2</text>
        <dbReference type="Rhea" id="RHEA:22964"/>
        <dbReference type="ChEBI" id="CHEBI:15378"/>
        <dbReference type="ChEBI" id="CHEBI:16526"/>
        <dbReference type="ChEBI" id="CHEBI:46911"/>
        <dbReference type="ChEBI" id="CHEBI:326268"/>
        <dbReference type="EC" id="4.1.1.17"/>
    </reaction>
</comment>
<evidence type="ECO:0000259" key="10">
    <source>
        <dbReference type="Pfam" id="PF02784"/>
    </source>
</evidence>
<name>A0ABR3SHH1_9PEZI</name>
<comment type="pathway">
    <text evidence="6">Amine and polyamine biosynthesis; putrescine biosynthesis via L-ornithine pathway; putrescine from L-ornithine: step 1/1.</text>
</comment>
<evidence type="ECO:0000256" key="7">
    <source>
        <dbReference type="ARBA" id="ARBA00034138"/>
    </source>
</evidence>
<dbReference type="InterPro" id="IPR022644">
    <property type="entry name" value="De-COase2_N"/>
</dbReference>
<dbReference type="PRINTS" id="PR01179">
    <property type="entry name" value="ODADCRBXLASE"/>
</dbReference>
<dbReference type="InterPro" id="IPR002433">
    <property type="entry name" value="Orn_de-COase"/>
</dbReference>
<dbReference type="PROSITE" id="PS00879">
    <property type="entry name" value="ODR_DC_2_2"/>
    <property type="match status" value="1"/>
</dbReference>
<evidence type="ECO:0000256" key="9">
    <source>
        <dbReference type="ARBA" id="ARBA00049127"/>
    </source>
</evidence>
<dbReference type="PROSITE" id="PS00878">
    <property type="entry name" value="ODR_DC_2_1"/>
    <property type="match status" value="1"/>
</dbReference>
<evidence type="ECO:0000256" key="5">
    <source>
        <dbReference type="ARBA" id="ARBA00023239"/>
    </source>
</evidence>
<evidence type="ECO:0000256" key="8">
    <source>
        <dbReference type="ARBA" id="ARBA00046672"/>
    </source>
</evidence>
<dbReference type="InterPro" id="IPR009006">
    <property type="entry name" value="Ala_racemase/Decarboxylase_C"/>
</dbReference>
<organism evidence="11 12">
    <name type="scientific">Neofusicoccum ribis</name>
    <dbReference type="NCBI Taxonomy" id="45134"/>
    <lineage>
        <taxon>Eukaryota</taxon>
        <taxon>Fungi</taxon>
        <taxon>Dikarya</taxon>
        <taxon>Ascomycota</taxon>
        <taxon>Pezizomycotina</taxon>
        <taxon>Dothideomycetes</taxon>
        <taxon>Dothideomycetes incertae sedis</taxon>
        <taxon>Botryosphaeriales</taxon>
        <taxon>Botryosphaeriaceae</taxon>
        <taxon>Neofusicoccum</taxon>
    </lineage>
</organism>
<dbReference type="Proteomes" id="UP001521116">
    <property type="component" value="Unassembled WGS sequence"/>
</dbReference>
<evidence type="ECO:0000313" key="11">
    <source>
        <dbReference type="EMBL" id="KAL1621015.1"/>
    </source>
</evidence>
<evidence type="ECO:0000256" key="3">
    <source>
        <dbReference type="ARBA" id="ARBA00022793"/>
    </source>
</evidence>
<keyword evidence="4" id="KW-0663">Pyridoxal phosphate</keyword>
<keyword evidence="5" id="KW-0456">Lyase</keyword>
<accession>A0ABR3SHH1</accession>
<comment type="similarity">
    <text evidence="2">Belongs to the Orn/Lys/Arg decarboxylase class-II family.</text>
</comment>
<dbReference type="InterPro" id="IPR029066">
    <property type="entry name" value="PLP-binding_barrel"/>
</dbReference>
<dbReference type="Gene3D" id="3.20.20.10">
    <property type="entry name" value="Alanine racemase"/>
    <property type="match status" value="1"/>
</dbReference>
<dbReference type="Gene3D" id="2.40.37.10">
    <property type="entry name" value="Lyase, Ornithine Decarboxylase, Chain A, domain 1"/>
    <property type="match status" value="1"/>
</dbReference>
<comment type="subunit">
    <text evidence="8">Homodimer. Only the dimer is catalytically active, as the active sites are constructed of residues from both monomers.</text>
</comment>
<dbReference type="SUPFAM" id="SSF50621">
    <property type="entry name" value="Alanine racemase C-terminal domain-like"/>
    <property type="match status" value="1"/>
</dbReference>
<dbReference type="InterPro" id="IPR022653">
    <property type="entry name" value="De-COase2_pyr-phos_BS"/>
</dbReference>
<proteinExistence type="inferred from homology"/>
<dbReference type="EC" id="4.1.1.17" evidence="7"/>